<gene>
    <name evidence="1" type="ORF">AN396_10265</name>
</gene>
<dbReference type="Proteomes" id="UP000188605">
    <property type="component" value="Unassembled WGS sequence"/>
</dbReference>
<name>A0ACC8X9C0_9FIRM</name>
<comment type="caution">
    <text evidence="1">The sequence shown here is derived from an EMBL/GenBank/DDBJ whole genome shotgun (WGS) entry which is preliminary data.</text>
</comment>
<dbReference type="EMBL" id="LJDB01000082">
    <property type="protein sequence ID" value="ONI38635.1"/>
    <property type="molecule type" value="Genomic_DNA"/>
</dbReference>
<sequence length="84" mass="9514">MSLRRGSGSKEKIEINQSLIVWILSFVQYTSLILFVMASIGFFLSQTADTKAETTIIYILVIIINLCMIVGSYLIKKNIVRKNL</sequence>
<accession>A0ACC8X9C0</accession>
<protein>
    <submittedName>
        <fullName evidence="1">Uncharacterized protein</fullName>
    </submittedName>
</protein>
<proteinExistence type="predicted"/>
<evidence type="ECO:0000313" key="2">
    <source>
        <dbReference type="Proteomes" id="UP000188605"/>
    </source>
</evidence>
<reference evidence="1" key="1">
    <citation type="submission" date="2016-08" db="EMBL/GenBank/DDBJ databases">
        <authorList>
            <person name="Ngugi D.K."/>
            <person name="Miyake S."/>
            <person name="Stingl U."/>
        </authorList>
    </citation>
    <scope>NUCLEOTIDE SEQUENCE</scope>
    <source>
        <strain evidence="1">SCG-B11WGA-EpuloA1</strain>
    </source>
</reference>
<evidence type="ECO:0000313" key="1">
    <source>
        <dbReference type="EMBL" id="ONI38635.1"/>
    </source>
</evidence>
<keyword evidence="2" id="KW-1185">Reference proteome</keyword>
<organism evidence="1 2">
    <name type="scientific">Candidatus Epulonipiscium fishelsonii</name>
    <dbReference type="NCBI Taxonomy" id="77094"/>
    <lineage>
        <taxon>Bacteria</taxon>
        <taxon>Bacillati</taxon>
        <taxon>Bacillota</taxon>
        <taxon>Clostridia</taxon>
        <taxon>Lachnospirales</taxon>
        <taxon>Lachnospiraceae</taxon>
        <taxon>Candidatus Epulonipiscium</taxon>
    </lineage>
</organism>